<evidence type="ECO:0000313" key="2">
    <source>
        <dbReference type="Proteomes" id="UP000797356"/>
    </source>
</evidence>
<comment type="caution">
    <text evidence="1">The sequence shown here is derived from an EMBL/GenBank/DDBJ whole genome shotgun (WGS) entry which is preliminary data.</text>
</comment>
<gene>
    <name evidence="1" type="ORF">COCNU_02G018610</name>
</gene>
<dbReference type="PANTHER" id="PTHR48478">
    <property type="entry name" value="LECTIN-LIKE"/>
    <property type="match status" value="1"/>
</dbReference>
<protein>
    <submittedName>
        <fullName evidence="1">Protein PHLOEM PROTEIN 2-LIKE A1</fullName>
    </submittedName>
</protein>
<dbReference type="Pfam" id="PF14299">
    <property type="entry name" value="PP2"/>
    <property type="match status" value="1"/>
</dbReference>
<reference evidence="1" key="2">
    <citation type="submission" date="2019-07" db="EMBL/GenBank/DDBJ databases">
        <authorList>
            <person name="Yang Y."/>
            <person name="Bocs S."/>
            <person name="Baudouin L."/>
        </authorList>
    </citation>
    <scope>NUCLEOTIDE SEQUENCE</scope>
    <source>
        <tissue evidence="1">Spear leaf of Hainan Tall coconut</tissue>
    </source>
</reference>
<dbReference type="InterPro" id="IPR025886">
    <property type="entry name" value="PP2-like"/>
</dbReference>
<dbReference type="InterPro" id="IPR052147">
    <property type="entry name" value="PP2-like/Lectin"/>
</dbReference>
<sequence>MSDQRHQQTGPHWRGGHEAVIDEEGHAKVAHFSARDLDITWGNDTRFWQWVGLKEDKPSALKFHEGAELIQVNWVEVKGTLAAEKLPLSTRYEVLYLVKFKDDAFGWHSSHITFQVTPPHGQKSKRTLVLEHHRKDCNKWHEIHAGEFSLTSGTGEVAFSMYGDDSEWWKGGMILGGVLIKPKLAQEHSSDKS</sequence>
<dbReference type="OrthoDB" id="2107747at2759"/>
<evidence type="ECO:0000313" key="1">
    <source>
        <dbReference type="EMBL" id="KAG1331893.1"/>
    </source>
</evidence>
<name>A0A8K0MXV3_COCNU</name>
<accession>A0A8K0MXV3</accession>
<dbReference type="PANTHER" id="PTHR48478:SF1">
    <property type="entry name" value="LECTIN-LIKE"/>
    <property type="match status" value="1"/>
</dbReference>
<keyword evidence="2" id="KW-1185">Reference proteome</keyword>
<dbReference type="EMBL" id="CM017873">
    <property type="protein sequence ID" value="KAG1331893.1"/>
    <property type="molecule type" value="Genomic_DNA"/>
</dbReference>
<dbReference type="AlphaFoldDB" id="A0A8K0MXV3"/>
<proteinExistence type="predicted"/>
<dbReference type="GO" id="GO:0030246">
    <property type="term" value="F:carbohydrate binding"/>
    <property type="evidence" value="ECO:0007669"/>
    <property type="project" value="InterPro"/>
</dbReference>
<reference evidence="1" key="1">
    <citation type="journal article" date="2017" name="Gigascience">
        <title>The genome draft of coconut (Cocos nucifera).</title>
        <authorList>
            <person name="Xiao Y."/>
            <person name="Xu P."/>
            <person name="Fan H."/>
            <person name="Baudouin L."/>
            <person name="Xia W."/>
            <person name="Bocs S."/>
            <person name="Xu J."/>
            <person name="Li Q."/>
            <person name="Guo A."/>
            <person name="Zhou L."/>
            <person name="Li J."/>
            <person name="Wu Y."/>
            <person name="Ma Z."/>
            <person name="Armero A."/>
            <person name="Issali A.E."/>
            <person name="Liu N."/>
            <person name="Peng M."/>
            <person name="Yang Y."/>
        </authorList>
    </citation>
    <scope>NUCLEOTIDE SEQUENCE</scope>
    <source>
        <tissue evidence="1">Spear leaf of Hainan Tall coconut</tissue>
    </source>
</reference>
<dbReference type="Proteomes" id="UP000797356">
    <property type="component" value="Chromosome 2"/>
</dbReference>
<organism evidence="1 2">
    <name type="scientific">Cocos nucifera</name>
    <name type="common">Coconut palm</name>
    <dbReference type="NCBI Taxonomy" id="13894"/>
    <lineage>
        <taxon>Eukaryota</taxon>
        <taxon>Viridiplantae</taxon>
        <taxon>Streptophyta</taxon>
        <taxon>Embryophyta</taxon>
        <taxon>Tracheophyta</taxon>
        <taxon>Spermatophyta</taxon>
        <taxon>Magnoliopsida</taxon>
        <taxon>Liliopsida</taxon>
        <taxon>Arecaceae</taxon>
        <taxon>Arecoideae</taxon>
        <taxon>Cocoseae</taxon>
        <taxon>Attaleinae</taxon>
        <taxon>Cocos</taxon>
    </lineage>
</organism>